<accession>A0ABQ6ICM6</accession>
<proteinExistence type="predicted"/>
<evidence type="ECO:0000313" key="2">
    <source>
        <dbReference type="Proteomes" id="UP001157125"/>
    </source>
</evidence>
<dbReference type="Proteomes" id="UP001157125">
    <property type="component" value="Unassembled WGS sequence"/>
</dbReference>
<gene>
    <name evidence="1" type="ORF">GCM10025876_13190</name>
</gene>
<reference evidence="2" key="1">
    <citation type="journal article" date="2019" name="Int. J. Syst. Evol. Microbiol.">
        <title>The Global Catalogue of Microorganisms (GCM) 10K type strain sequencing project: providing services to taxonomists for standard genome sequencing and annotation.</title>
        <authorList>
            <consortium name="The Broad Institute Genomics Platform"/>
            <consortium name="The Broad Institute Genome Sequencing Center for Infectious Disease"/>
            <person name="Wu L."/>
            <person name="Ma J."/>
        </authorList>
    </citation>
    <scope>NUCLEOTIDE SEQUENCE [LARGE SCALE GENOMIC DNA]</scope>
    <source>
        <strain evidence="2">NBRC 112299</strain>
    </source>
</reference>
<name>A0ABQ6ICM6_9MICO</name>
<dbReference type="RefSeq" id="WP_284327772.1">
    <property type="nucleotide sequence ID" value="NZ_BSUN01000001.1"/>
</dbReference>
<comment type="caution">
    <text evidence="1">The sequence shown here is derived from an EMBL/GenBank/DDBJ whole genome shotgun (WGS) entry which is preliminary data.</text>
</comment>
<evidence type="ECO:0000313" key="1">
    <source>
        <dbReference type="EMBL" id="GMA35115.1"/>
    </source>
</evidence>
<sequence>MLDAAGMGVRCPTTPTVSPGNPWLDGGTVPTMLAEYALSTVQARSLLVFNFADPAFAAYQGAPATSSYRLSPYNGGGAIATGYTCSQRPVVKVVVTHPNVAWGAQTLSGGIRVTTVAQTGQFCGP</sequence>
<keyword evidence="2" id="KW-1185">Reference proteome</keyword>
<protein>
    <submittedName>
        <fullName evidence="1">Uncharacterized protein</fullName>
    </submittedName>
</protein>
<dbReference type="EMBL" id="BSUN01000001">
    <property type="protein sequence ID" value="GMA35115.1"/>
    <property type="molecule type" value="Genomic_DNA"/>
</dbReference>
<organism evidence="1 2">
    <name type="scientific">Demequina litorisediminis</name>
    <dbReference type="NCBI Taxonomy" id="1849022"/>
    <lineage>
        <taxon>Bacteria</taxon>
        <taxon>Bacillati</taxon>
        <taxon>Actinomycetota</taxon>
        <taxon>Actinomycetes</taxon>
        <taxon>Micrococcales</taxon>
        <taxon>Demequinaceae</taxon>
        <taxon>Demequina</taxon>
    </lineage>
</organism>